<feature type="compositionally biased region" description="Pro residues" evidence="1">
    <location>
        <begin position="297"/>
        <end position="327"/>
    </location>
</feature>
<dbReference type="Proteomes" id="UP000102282">
    <property type="component" value="Genome"/>
</dbReference>
<dbReference type="EMBL" id="AY666015">
    <property type="protein sequence ID" value="AAV91041.1"/>
    <property type="molecule type" value="Genomic_DNA"/>
</dbReference>
<organism evidence="2 3">
    <name type="scientific">Grouper iridovirus</name>
    <dbReference type="NCBI Taxonomy" id="127569"/>
    <lineage>
        <taxon>Viruses</taxon>
        <taxon>Varidnaviria</taxon>
        <taxon>Bamfordvirae</taxon>
        <taxon>Nucleocytoviricota</taxon>
        <taxon>Megaviricetes</taxon>
        <taxon>Pimascovirales</taxon>
        <taxon>Pimascovirales incertae sedis</taxon>
        <taxon>Iridoviridae</taxon>
        <taxon>Alphairidovirinae</taxon>
        <taxon>Ranavirus</taxon>
        <taxon>Ranavirus epinephelus1</taxon>
        <taxon>Singapore grouper iridovirus</taxon>
    </lineage>
</organism>
<evidence type="ECO:0008006" key="4">
    <source>
        <dbReference type="Google" id="ProtNLM"/>
    </source>
</evidence>
<name>Q5GAK2_9VIRU</name>
<feature type="region of interest" description="Disordered" evidence="1">
    <location>
        <begin position="289"/>
        <end position="332"/>
    </location>
</feature>
<evidence type="ECO:0000256" key="1">
    <source>
        <dbReference type="SAM" id="MobiDB-lite"/>
    </source>
</evidence>
<proteinExistence type="predicted"/>
<protein>
    <recommendedName>
        <fullName evidence="4">Ig-like domain-containing protein</fullName>
    </recommendedName>
</protein>
<accession>Q5GAK2</accession>
<evidence type="ECO:0000313" key="2">
    <source>
        <dbReference type="EMBL" id="AAV91041.1"/>
    </source>
</evidence>
<dbReference type="InterPro" id="IPR013783">
    <property type="entry name" value="Ig-like_fold"/>
</dbReference>
<evidence type="ECO:0000313" key="3">
    <source>
        <dbReference type="Proteomes" id="UP000102282"/>
    </source>
</evidence>
<sequence>MSIFYLVALAILIVESYCAETVCYLGSNCDMACKFPSKDNLTHLQWTRQANESPVQVLFIYDGNKTDITITDDVSFDNDVFEFLNNALLIFSPKRITTWKYTCTFTEYSKTETITETVVVKNPIDLKISVDKETVKCSAIVEQFNPKLRWLDDISQSIVHPVTQINSTSFIESVRSVSNGQNYIYVCLVEVTPTWQVSVITGNFVKVEFGSALTMQSFALNGGKNWFVNGIPIVLNSTVMPEWKNNVSLDEHGSLHVNSVTSSGIYTCTSTEDYKNVMVYYVTDGKSEIPTQYTPTSQPPTSQPPTSQPPTSQPPTSQPPTSQPPTSQPSELRTLVRRYVREYLQESFSQCSVD</sequence>
<reference evidence="2 3" key="1">
    <citation type="journal article" date="2005" name="J. Virol.">
        <title>Complete genome sequence of the grouper iridovirus and comparison of genomic organization with those of other iridoviruses.</title>
        <authorList>
            <person name="Tsai C.T."/>
            <person name="Ting J.W."/>
            <person name="Wu M.H."/>
            <person name="Wu M.F."/>
            <person name="Guo I.C."/>
            <person name="Chang C.Y."/>
        </authorList>
    </citation>
    <scope>NUCLEOTIDE SEQUENCE [LARGE SCALE GENOMIC DNA]</scope>
</reference>
<gene>
    <name evidence="2" type="ORF">GIV14</name>
</gene>
<dbReference type="Gene3D" id="2.60.40.10">
    <property type="entry name" value="Immunoglobulins"/>
    <property type="match status" value="1"/>
</dbReference>